<dbReference type="InterPro" id="IPR029024">
    <property type="entry name" value="TerB-like"/>
</dbReference>
<proteinExistence type="predicted"/>
<dbReference type="EMBL" id="JAYGHX010000001">
    <property type="protein sequence ID" value="MEA5390127.1"/>
    <property type="molecule type" value="Genomic_DNA"/>
</dbReference>
<accession>A0ABU5RQW6</accession>
<protein>
    <recommendedName>
        <fullName evidence="3">Co-chaperone DjlA N-terminal domain-containing protein</fullName>
    </recommendedName>
</protein>
<reference evidence="1 2" key="1">
    <citation type="submission" date="2023-12" db="EMBL/GenBank/DDBJ databases">
        <title>Baltic Sea Cyanobacteria.</title>
        <authorList>
            <person name="Delbaje E."/>
            <person name="Fewer D.P."/>
            <person name="Shishido T.K."/>
        </authorList>
    </citation>
    <scope>NUCLEOTIDE SEQUENCE [LARGE SCALE GENOMIC DNA]</scope>
    <source>
        <strain evidence="1 2">UHCC 0139</strain>
    </source>
</reference>
<comment type="caution">
    <text evidence="1">The sequence shown here is derived from an EMBL/GenBank/DDBJ whole genome shotgun (WGS) entry which is preliminary data.</text>
</comment>
<dbReference type="CDD" id="cd07177">
    <property type="entry name" value="terB_like"/>
    <property type="match status" value="1"/>
</dbReference>
<dbReference type="Proteomes" id="UP001304461">
    <property type="component" value="Unassembled WGS sequence"/>
</dbReference>
<organism evidence="1 2">
    <name type="scientific">Cyanobium gracile UHCC 0139</name>
    <dbReference type="NCBI Taxonomy" id="3110308"/>
    <lineage>
        <taxon>Bacteria</taxon>
        <taxon>Bacillati</taxon>
        <taxon>Cyanobacteriota</taxon>
        <taxon>Cyanophyceae</taxon>
        <taxon>Synechococcales</taxon>
        <taxon>Prochlorococcaceae</taxon>
        <taxon>Cyanobium</taxon>
    </lineage>
</organism>
<dbReference type="Gene3D" id="1.10.3680.10">
    <property type="entry name" value="TerB-like"/>
    <property type="match status" value="1"/>
</dbReference>
<evidence type="ECO:0000313" key="1">
    <source>
        <dbReference type="EMBL" id="MEA5390127.1"/>
    </source>
</evidence>
<evidence type="ECO:0008006" key="3">
    <source>
        <dbReference type="Google" id="ProtNLM"/>
    </source>
</evidence>
<sequence>MAELTPAQAALLRIVCTVAWADGECSRAERELLAEQVATQLHGGSPDSLAEAQLEAFLAERLPLAGLDALVAQLPGSDDRQLALKLSYMMVRVGRRSPGEPSINAQERVAYRHLVELLGLADARIQEIEWAAEADLPKKEGLAQLLAELTAGWRTPDDGRGPVA</sequence>
<keyword evidence="2" id="KW-1185">Reference proteome</keyword>
<name>A0ABU5RQW6_9CYAN</name>
<dbReference type="SUPFAM" id="SSF158682">
    <property type="entry name" value="TerB-like"/>
    <property type="match status" value="1"/>
</dbReference>
<evidence type="ECO:0000313" key="2">
    <source>
        <dbReference type="Proteomes" id="UP001304461"/>
    </source>
</evidence>
<gene>
    <name evidence="1" type="ORF">VB738_02520</name>
</gene>
<dbReference type="RefSeq" id="WP_323304242.1">
    <property type="nucleotide sequence ID" value="NZ_JAYGHX010000001.1"/>
</dbReference>